<dbReference type="SUPFAM" id="SSF55961">
    <property type="entry name" value="Bet v1-like"/>
    <property type="match status" value="1"/>
</dbReference>
<dbReference type="RefSeq" id="WP_306270742.1">
    <property type="nucleotide sequence ID" value="NZ_CP130472.1"/>
</dbReference>
<dbReference type="Pfam" id="PF08327">
    <property type="entry name" value="AHSA1"/>
    <property type="match status" value="1"/>
</dbReference>
<dbReference type="Gene3D" id="3.30.530.20">
    <property type="match status" value="1"/>
</dbReference>
<comment type="similarity">
    <text evidence="1">Belongs to the AHA1 family.</text>
</comment>
<feature type="domain" description="Activator of Hsp90 ATPase homologue 1/2-like C-terminal" evidence="2">
    <location>
        <begin position="30"/>
        <end position="137"/>
    </location>
</feature>
<dbReference type="InterPro" id="IPR013538">
    <property type="entry name" value="ASHA1/2-like_C"/>
</dbReference>
<evidence type="ECO:0000313" key="3">
    <source>
        <dbReference type="EMBL" id="WLS43311.1"/>
    </source>
</evidence>
<dbReference type="Proteomes" id="UP001235874">
    <property type="component" value="Chromosome"/>
</dbReference>
<evidence type="ECO:0000259" key="2">
    <source>
        <dbReference type="Pfam" id="PF08327"/>
    </source>
</evidence>
<organism evidence="3 4">
    <name type="scientific">Micromonospora profundi</name>
    <dbReference type="NCBI Taxonomy" id="1420889"/>
    <lineage>
        <taxon>Bacteria</taxon>
        <taxon>Bacillati</taxon>
        <taxon>Actinomycetota</taxon>
        <taxon>Actinomycetes</taxon>
        <taxon>Micromonosporales</taxon>
        <taxon>Micromonosporaceae</taxon>
        <taxon>Micromonospora</taxon>
    </lineage>
</organism>
<accession>A0AAJ6HMH0</accession>
<sequence length="165" mass="18342">MTSGTDIAATARLDGDRPLLRLRRGYPAGAGRLWRAVSDSEEISTWWAPMRLQLEPRRGGKVTFLAPGEPPAFGEVLEFDEGRTIAFTWDADIVRWQVEPDGDAAVLTLETTVEKPEYLAHCAAGWHTGLRQLCDHLAGQPVRTPEQSLDPAVVEHYRQILRTPA</sequence>
<dbReference type="KEGG" id="mprn:Q3V37_18025"/>
<dbReference type="AlphaFoldDB" id="A0AAJ6HMH0"/>
<evidence type="ECO:0000256" key="1">
    <source>
        <dbReference type="ARBA" id="ARBA00006817"/>
    </source>
</evidence>
<keyword evidence="4" id="KW-1185">Reference proteome</keyword>
<proteinExistence type="inferred from homology"/>
<reference evidence="3 4" key="1">
    <citation type="submission" date="2023-07" db="EMBL/GenBank/DDBJ databases">
        <title>Micromonospora profundi TRM 95458 converts glycerol to a new osmotic compound.</title>
        <authorList>
            <person name="Lu D."/>
        </authorList>
    </citation>
    <scope>NUCLEOTIDE SEQUENCE [LARGE SCALE GENOMIC DNA]</scope>
    <source>
        <strain evidence="3 4">TRM95458</strain>
    </source>
</reference>
<dbReference type="InterPro" id="IPR023393">
    <property type="entry name" value="START-like_dom_sf"/>
</dbReference>
<evidence type="ECO:0000313" key="4">
    <source>
        <dbReference type="Proteomes" id="UP001235874"/>
    </source>
</evidence>
<gene>
    <name evidence="3" type="ORF">Q3V37_18025</name>
</gene>
<dbReference type="EMBL" id="CP130472">
    <property type="protein sequence ID" value="WLS43311.1"/>
    <property type="molecule type" value="Genomic_DNA"/>
</dbReference>
<name>A0AAJ6HMH0_9ACTN</name>
<protein>
    <submittedName>
        <fullName evidence="3">SRPBCC domain-containing protein</fullName>
    </submittedName>
</protein>